<feature type="binding site" evidence="4">
    <location>
        <position position="92"/>
    </location>
    <ligand>
        <name>Zn(2+)</name>
        <dbReference type="ChEBI" id="CHEBI:29105"/>
    </ligand>
</feature>
<evidence type="ECO:0000256" key="2">
    <source>
        <dbReference type="ARBA" id="ARBA00022723"/>
    </source>
</evidence>
<comment type="caution">
    <text evidence="5">The sequence shown here is derived from an EMBL/GenBank/DDBJ whole genome shotgun (WGS) entry which is preliminary data.</text>
</comment>
<evidence type="ECO:0000256" key="1">
    <source>
        <dbReference type="ARBA" id="ARBA00022596"/>
    </source>
</evidence>
<dbReference type="InterPro" id="IPR000688">
    <property type="entry name" value="HypA/HybF"/>
</dbReference>
<protein>
    <recommendedName>
        <fullName evidence="4">Hydrogenase maturation factor HypA</fullName>
    </recommendedName>
</protein>
<accession>A0A7C6EH19</accession>
<dbReference type="PIRSF" id="PIRSF004761">
    <property type="entry name" value="Hydrgn_mat_HypA"/>
    <property type="match status" value="1"/>
</dbReference>
<feature type="binding site" evidence="4">
    <location>
        <position position="89"/>
    </location>
    <ligand>
        <name>Zn(2+)</name>
        <dbReference type="ChEBI" id="CHEBI:29105"/>
    </ligand>
</feature>
<feature type="binding site" evidence="4">
    <location>
        <position position="73"/>
    </location>
    <ligand>
        <name>Zn(2+)</name>
        <dbReference type="ChEBI" id="CHEBI:29105"/>
    </ligand>
</feature>
<feature type="binding site" evidence="4">
    <location>
        <position position="76"/>
    </location>
    <ligand>
        <name>Zn(2+)</name>
        <dbReference type="ChEBI" id="CHEBI:29105"/>
    </ligand>
</feature>
<dbReference type="Gene3D" id="3.30.2320.80">
    <property type="match status" value="1"/>
</dbReference>
<evidence type="ECO:0000313" key="5">
    <source>
        <dbReference type="EMBL" id="HHS62944.1"/>
    </source>
</evidence>
<dbReference type="Pfam" id="PF01155">
    <property type="entry name" value="HypA"/>
    <property type="match status" value="1"/>
</dbReference>
<dbReference type="AlphaFoldDB" id="A0A7C6EH19"/>
<keyword evidence="2 4" id="KW-0479">Metal-binding</keyword>
<dbReference type="PANTHER" id="PTHR34535:SF3">
    <property type="entry name" value="HYDROGENASE MATURATION FACTOR HYPA"/>
    <property type="match status" value="1"/>
</dbReference>
<proteinExistence type="inferred from homology"/>
<comment type="similarity">
    <text evidence="4">Belongs to the HypA/HybF family.</text>
</comment>
<dbReference type="EMBL" id="DTHJ01000104">
    <property type="protein sequence ID" value="HHS62944.1"/>
    <property type="molecule type" value="Genomic_DNA"/>
</dbReference>
<evidence type="ECO:0000256" key="3">
    <source>
        <dbReference type="ARBA" id="ARBA00022833"/>
    </source>
</evidence>
<dbReference type="HAMAP" id="MF_00213">
    <property type="entry name" value="HypA_HybF"/>
    <property type="match status" value="1"/>
</dbReference>
<dbReference type="NCBIfam" id="TIGR00100">
    <property type="entry name" value="hypA"/>
    <property type="match status" value="1"/>
</dbReference>
<dbReference type="GO" id="GO:0051604">
    <property type="term" value="P:protein maturation"/>
    <property type="evidence" value="ECO:0007669"/>
    <property type="project" value="InterPro"/>
</dbReference>
<reference evidence="5" key="1">
    <citation type="journal article" date="2020" name="mSystems">
        <title>Genome- and Community-Level Interaction Insights into Carbon Utilization and Element Cycling Functions of Hydrothermarchaeota in Hydrothermal Sediment.</title>
        <authorList>
            <person name="Zhou Z."/>
            <person name="Liu Y."/>
            <person name="Xu W."/>
            <person name="Pan J."/>
            <person name="Luo Z.H."/>
            <person name="Li M."/>
        </authorList>
    </citation>
    <scope>NUCLEOTIDE SEQUENCE [LARGE SCALE GENOMIC DNA]</scope>
    <source>
        <strain evidence="5">SpSt-783</strain>
    </source>
</reference>
<feature type="binding site" evidence="4">
    <location>
        <position position="2"/>
    </location>
    <ligand>
        <name>Ni(2+)</name>
        <dbReference type="ChEBI" id="CHEBI:49786"/>
    </ligand>
</feature>
<keyword evidence="3 4" id="KW-0862">Zinc</keyword>
<gene>
    <name evidence="4 5" type="primary">hypA</name>
    <name evidence="5" type="ORF">ENV70_04955</name>
</gene>
<organism evidence="5">
    <name type="scientific">candidate division WOR-3 bacterium</name>
    <dbReference type="NCBI Taxonomy" id="2052148"/>
    <lineage>
        <taxon>Bacteria</taxon>
        <taxon>Bacteria division WOR-3</taxon>
    </lineage>
</organism>
<keyword evidence="1 4" id="KW-0533">Nickel</keyword>
<dbReference type="GO" id="GO:0008270">
    <property type="term" value="F:zinc ion binding"/>
    <property type="evidence" value="ECO:0007669"/>
    <property type="project" value="UniProtKB-UniRule"/>
</dbReference>
<dbReference type="GO" id="GO:0016151">
    <property type="term" value="F:nickel cation binding"/>
    <property type="evidence" value="ECO:0007669"/>
    <property type="project" value="UniProtKB-UniRule"/>
</dbReference>
<comment type="function">
    <text evidence="4">Involved in the maturation of [NiFe] hydrogenases. Required for nickel insertion into the metal center of the hydrogenase.</text>
</comment>
<dbReference type="PANTHER" id="PTHR34535">
    <property type="entry name" value="HYDROGENASE MATURATION FACTOR HYPA"/>
    <property type="match status" value="1"/>
</dbReference>
<name>A0A7C6EH19_UNCW3</name>
<sequence>MHEYSVTKSLVDLCNQEAEKHKINQVRIIKVRLGKFTGFSPEAINFYFDYLKIGTRCEYAKIEFFEIPIRIRCSDCHFEEDIEEPLFICPKCGKGSIEILTGREFYVESIEGE</sequence>
<evidence type="ECO:0000256" key="4">
    <source>
        <dbReference type="HAMAP-Rule" id="MF_00213"/>
    </source>
</evidence>